<proteinExistence type="predicted"/>
<accession>A0A4U0N9C1</accession>
<dbReference type="Proteomes" id="UP000306808">
    <property type="component" value="Unassembled WGS sequence"/>
</dbReference>
<organism evidence="2 3">
    <name type="scientific">Sphingobacterium olei</name>
    <dbReference type="NCBI Taxonomy" id="2571155"/>
    <lineage>
        <taxon>Bacteria</taxon>
        <taxon>Pseudomonadati</taxon>
        <taxon>Bacteroidota</taxon>
        <taxon>Sphingobacteriia</taxon>
        <taxon>Sphingobacteriales</taxon>
        <taxon>Sphingobacteriaceae</taxon>
        <taxon>Sphingobacterium</taxon>
    </lineage>
</organism>
<protein>
    <recommendedName>
        <fullName evidence="4">TonB-dependent receptor</fullName>
    </recommendedName>
</protein>
<keyword evidence="1" id="KW-0732">Signal</keyword>
<evidence type="ECO:0000256" key="1">
    <source>
        <dbReference type="SAM" id="SignalP"/>
    </source>
</evidence>
<dbReference type="EMBL" id="SUME01000014">
    <property type="protein sequence ID" value="TJZ50052.1"/>
    <property type="molecule type" value="Genomic_DNA"/>
</dbReference>
<comment type="caution">
    <text evidence="2">The sequence shown here is derived from an EMBL/GenBank/DDBJ whole genome shotgun (WGS) entry which is preliminary data.</text>
</comment>
<evidence type="ECO:0000313" key="2">
    <source>
        <dbReference type="EMBL" id="TJZ50052.1"/>
    </source>
</evidence>
<feature type="chain" id="PRO_5020659776" description="TonB-dependent receptor" evidence="1">
    <location>
        <begin position="22"/>
        <end position="885"/>
    </location>
</feature>
<evidence type="ECO:0000313" key="3">
    <source>
        <dbReference type="Proteomes" id="UP000306808"/>
    </source>
</evidence>
<sequence length="885" mass="100497">MTTTRAFLYIVLFFAIQTSSAQTIITGRLLDEQQKAVSNVSVSYKKVGGAAIFGFAKSQEDGSFKLEIKINDVDSVQLDFNHMSYAKRSAVVVNKTAHYAYVLKQEARQIEEVRVGNLPIYKRKDAINYNVDAFTSKQDRVIGDIIRKLPGIEMQGGQILYQGKPIQKYMVNNLDLMEGRYGMINNNLPADAVKKVQVIENDQPIKILDSLVFSEKASLNLELKKFTSTGTGKVGLGAEPFLWDGNLTPMTFGKTFQMLNSLQGNNTGNDVAKDLKAFYTGGGYFANNATVGDGPSYIFLRNVSTPGFAQEKWLNNQIFLGSTNVLQKLKDGLELKGNVSYYNDLRNLSGFTATEIFTADQTILTSEAIDNRFQINVLDAGVLVEKNEKQVYLRNSLKYHKRWNSDVGNLLFNETEQIVQSRKYEDRAFLNAFSMARFIGKQLVNVKSTVEWHQTPQRLAVAPGQLVDILNQGDPYEQMTQSVHYSGLRADNGLSFMRRIKRWTVAPSFDVNYERRSLETGIGIREHQNQEEQQLGEGYRNDLQTGQLQMAVSSRFSFENARWRISLTTPYSFYLYNVTQQNVRALSSESRNTFNPSATVRYVFDQYNELSANGSTGRQIGGLDNFYNAFIIDSYRSIRRYTARLLENTSTRAGINYNYRNTLKANFANMGYTYTQGSRDYIFRNTVDSLGQSTVGIEDRESANSSHSLSGGIARFFSPIKTVVKLNANVGMSASDYLLNDVMAKQESKRFGGTLEIINNLSSVVSGEYKATYGHSRNELAGGRANTVIHNNHYLNLSIYPGDRHSLTVYNSYYGNNVSRQRNQYFLDAMYRYRVEKWKTDIELSAMNLLNNNQYLQQFSTNYQLVQSYFELRPRQFLISTRFKF</sequence>
<evidence type="ECO:0008006" key="4">
    <source>
        <dbReference type="Google" id="ProtNLM"/>
    </source>
</evidence>
<dbReference type="RefSeq" id="WP_136903492.1">
    <property type="nucleotide sequence ID" value="NZ_SUME01000014.1"/>
</dbReference>
<dbReference type="SUPFAM" id="SSF56935">
    <property type="entry name" value="Porins"/>
    <property type="match status" value="1"/>
</dbReference>
<dbReference type="AlphaFoldDB" id="A0A4U0N9C1"/>
<reference evidence="2 3" key="1">
    <citation type="submission" date="2019-04" db="EMBL/GenBank/DDBJ databases">
        <title>Sphingobacterium olei sp. nov., isolated from oil-contaminated soil.</title>
        <authorList>
            <person name="Liu B."/>
        </authorList>
    </citation>
    <scope>NUCLEOTIDE SEQUENCE [LARGE SCALE GENOMIC DNA]</scope>
    <source>
        <strain evidence="2 3">HAL-9</strain>
    </source>
</reference>
<dbReference type="OrthoDB" id="603275at2"/>
<keyword evidence="3" id="KW-1185">Reference proteome</keyword>
<feature type="signal peptide" evidence="1">
    <location>
        <begin position="1"/>
        <end position="21"/>
    </location>
</feature>
<name>A0A4U0N9C1_9SPHI</name>
<gene>
    <name evidence="2" type="ORF">FAZ15_21775</name>
</gene>